<evidence type="ECO:0000256" key="4">
    <source>
        <dbReference type="ARBA" id="ARBA00022729"/>
    </source>
</evidence>
<dbReference type="CDD" id="cd21176">
    <property type="entry name" value="LPMO_auxiliary-like"/>
    <property type="match status" value="1"/>
</dbReference>
<evidence type="ECO:0000256" key="9">
    <source>
        <dbReference type="SAM" id="SignalP"/>
    </source>
</evidence>
<evidence type="ECO:0000256" key="1">
    <source>
        <dbReference type="ARBA" id="ARBA00004609"/>
    </source>
</evidence>
<evidence type="ECO:0000256" key="2">
    <source>
        <dbReference type="ARBA" id="ARBA00022475"/>
    </source>
</evidence>
<evidence type="ECO:0000313" key="11">
    <source>
        <dbReference type="EMBL" id="KAL3422332.1"/>
    </source>
</evidence>
<keyword evidence="6" id="KW-0325">Glycoprotein</keyword>
<sequence>MRSQFFLSALVASTATAHFTLDYPTVRGFDEDKLVGYPCGGFDTPSTTRTSYPISGGRIALTMGHIDANVQVFLGLGNDVGSAFNYALTPVYSEQGLGDFCITTLTIPEGVNVTEGTNATIQVITNGDPDGGLYNCADITFSSSAPEPAASVCTNGTGVQSTIATTTTQPNGTTTSDTPASSSTTAAASSANANTYSAGLLVGAGALLAALL</sequence>
<keyword evidence="3" id="KW-0336">GPI-anchor</keyword>
<dbReference type="EMBL" id="JBFCZG010000005">
    <property type="protein sequence ID" value="KAL3422332.1"/>
    <property type="molecule type" value="Genomic_DNA"/>
</dbReference>
<protein>
    <submittedName>
        <fullName evidence="11">Expression library immunization antigen 1</fullName>
    </submittedName>
</protein>
<feature type="chain" id="PRO_5046499886" evidence="9">
    <location>
        <begin position="18"/>
        <end position="212"/>
    </location>
</feature>
<evidence type="ECO:0000256" key="8">
    <source>
        <dbReference type="SAM" id="MobiDB-lite"/>
    </source>
</evidence>
<reference evidence="11 12" key="1">
    <citation type="submission" date="2024-06" db="EMBL/GenBank/DDBJ databases">
        <title>Complete genome of Phlyctema vagabunda strain 19-DSS-EL-015.</title>
        <authorList>
            <person name="Fiorenzani C."/>
        </authorList>
    </citation>
    <scope>NUCLEOTIDE SEQUENCE [LARGE SCALE GENOMIC DNA]</scope>
    <source>
        <strain evidence="11 12">19-DSS-EL-015</strain>
    </source>
</reference>
<evidence type="ECO:0000256" key="3">
    <source>
        <dbReference type="ARBA" id="ARBA00022622"/>
    </source>
</evidence>
<keyword evidence="12" id="KW-1185">Reference proteome</keyword>
<dbReference type="InterPro" id="IPR046530">
    <property type="entry name" value="BIM1-like_dom"/>
</dbReference>
<comment type="caution">
    <text evidence="11">The sequence shown here is derived from an EMBL/GenBank/DDBJ whole genome shotgun (WGS) entry which is preliminary data.</text>
</comment>
<evidence type="ECO:0000256" key="7">
    <source>
        <dbReference type="ARBA" id="ARBA00023288"/>
    </source>
</evidence>
<feature type="signal peptide" evidence="9">
    <location>
        <begin position="1"/>
        <end position="17"/>
    </location>
</feature>
<organism evidence="11 12">
    <name type="scientific">Phlyctema vagabunda</name>
    <dbReference type="NCBI Taxonomy" id="108571"/>
    <lineage>
        <taxon>Eukaryota</taxon>
        <taxon>Fungi</taxon>
        <taxon>Dikarya</taxon>
        <taxon>Ascomycota</taxon>
        <taxon>Pezizomycotina</taxon>
        <taxon>Leotiomycetes</taxon>
        <taxon>Helotiales</taxon>
        <taxon>Dermateaceae</taxon>
        <taxon>Phlyctema</taxon>
    </lineage>
</organism>
<evidence type="ECO:0000313" key="12">
    <source>
        <dbReference type="Proteomes" id="UP001629113"/>
    </source>
</evidence>
<evidence type="ECO:0000256" key="6">
    <source>
        <dbReference type="ARBA" id="ARBA00023180"/>
    </source>
</evidence>
<evidence type="ECO:0000259" key="10">
    <source>
        <dbReference type="Pfam" id="PF20238"/>
    </source>
</evidence>
<comment type="subcellular location">
    <subcellularLocation>
        <location evidence="1">Cell membrane</location>
        <topology evidence="1">Lipid-anchor</topology>
        <topology evidence="1">GPI-anchor</topology>
    </subcellularLocation>
</comment>
<keyword evidence="2" id="KW-1003">Cell membrane</keyword>
<name>A0ABR4PGV2_9HELO</name>
<keyword evidence="4 9" id="KW-0732">Signal</keyword>
<dbReference type="Pfam" id="PF20238">
    <property type="entry name" value="BIM1-like_dom"/>
    <property type="match status" value="1"/>
</dbReference>
<accession>A0ABR4PGV2</accession>
<feature type="region of interest" description="Disordered" evidence="8">
    <location>
        <begin position="164"/>
        <end position="185"/>
    </location>
</feature>
<dbReference type="PANTHER" id="PTHR34992:SF1">
    <property type="entry name" value="COPPER ACQUISITION FACTOR BIM1-LIKE DOMAIN-CONTAINING PROTEIN"/>
    <property type="match status" value="1"/>
</dbReference>
<keyword evidence="7" id="KW-0449">Lipoprotein</keyword>
<gene>
    <name evidence="11" type="ORF">PVAG01_06488</name>
</gene>
<dbReference type="PANTHER" id="PTHR34992">
    <property type="entry name" value="HYPHAL ANASTAMOSIS-7 PROTEIN"/>
    <property type="match status" value="1"/>
</dbReference>
<dbReference type="Proteomes" id="UP001629113">
    <property type="component" value="Unassembled WGS sequence"/>
</dbReference>
<feature type="domain" description="Copper acquisition factor BIM1-like" evidence="10">
    <location>
        <begin position="17"/>
        <end position="158"/>
    </location>
</feature>
<keyword evidence="5" id="KW-0472">Membrane</keyword>
<evidence type="ECO:0000256" key="5">
    <source>
        <dbReference type="ARBA" id="ARBA00023136"/>
    </source>
</evidence>
<proteinExistence type="predicted"/>
<dbReference type="InterPro" id="IPR046936">
    <property type="entry name" value="BIM1-like"/>
</dbReference>